<dbReference type="InterPro" id="IPR011012">
    <property type="entry name" value="Longin-like_dom_sf"/>
</dbReference>
<evidence type="ECO:0000313" key="5">
    <source>
        <dbReference type="EMBL" id="KAH7301043.1"/>
    </source>
</evidence>
<dbReference type="Proteomes" id="UP000825935">
    <property type="component" value="Chromosome 23"/>
</dbReference>
<keyword evidence="6" id="KW-1185">Reference proteome</keyword>
<dbReference type="Pfam" id="PF13774">
    <property type="entry name" value="Longin"/>
    <property type="match status" value="1"/>
</dbReference>
<comment type="similarity">
    <text evidence="1">Belongs to the synaptobrevin family.</text>
</comment>
<reference evidence="5 6" key="1">
    <citation type="submission" date="2021-08" db="EMBL/GenBank/DDBJ databases">
        <title>WGS assembly of Ceratopteris richardii.</title>
        <authorList>
            <person name="Marchant D.B."/>
            <person name="Chen G."/>
            <person name="Jenkins J."/>
            <person name="Shu S."/>
            <person name="Leebens-Mack J."/>
            <person name="Grimwood J."/>
            <person name="Schmutz J."/>
            <person name="Soltis P."/>
            <person name="Soltis D."/>
            <person name="Chen Z.-H."/>
        </authorList>
    </citation>
    <scope>NUCLEOTIDE SEQUENCE [LARGE SCALE GENOMIC DNA]</scope>
    <source>
        <strain evidence="5">Whitten #5841</strain>
        <tissue evidence="5">Leaf</tissue>
    </source>
</reference>
<dbReference type="PANTHER" id="PTHR21136">
    <property type="entry name" value="SNARE PROTEINS"/>
    <property type="match status" value="1"/>
</dbReference>
<dbReference type="PANTHER" id="PTHR21136:SF168">
    <property type="entry name" value="VESICLE-ASSOCIATED MEMBRANE PROTEIN 9"/>
    <property type="match status" value="1"/>
</dbReference>
<evidence type="ECO:0000256" key="3">
    <source>
        <dbReference type="ARBA" id="ARBA00046280"/>
    </source>
</evidence>
<sequence length="91" mass="10562">MERQSLIYSFVACGSFVLTYCSQFRGNFSSIAAQCLQKLPPENNKFNYACDQHTLKYLFEDDCTCMVVADEDICSQMPFAFLERVKDDFKR</sequence>
<dbReference type="InterPro" id="IPR051097">
    <property type="entry name" value="Synaptobrevin-like_transport"/>
</dbReference>
<dbReference type="EMBL" id="CM035428">
    <property type="protein sequence ID" value="KAH7301043.1"/>
    <property type="molecule type" value="Genomic_DNA"/>
</dbReference>
<evidence type="ECO:0000313" key="6">
    <source>
        <dbReference type="Proteomes" id="UP000825935"/>
    </source>
</evidence>
<dbReference type="CDD" id="cd14824">
    <property type="entry name" value="Longin"/>
    <property type="match status" value="1"/>
</dbReference>
<evidence type="ECO:0000256" key="2">
    <source>
        <dbReference type="ARBA" id="ARBA00023136"/>
    </source>
</evidence>
<dbReference type="PROSITE" id="PS50859">
    <property type="entry name" value="LONGIN"/>
    <property type="match status" value="1"/>
</dbReference>
<evidence type="ECO:0000259" key="4">
    <source>
        <dbReference type="PROSITE" id="PS50859"/>
    </source>
</evidence>
<dbReference type="GO" id="GO:0012505">
    <property type="term" value="C:endomembrane system"/>
    <property type="evidence" value="ECO:0007669"/>
    <property type="project" value="UniProtKB-SubCell"/>
</dbReference>
<proteinExistence type="inferred from homology"/>
<dbReference type="OrthoDB" id="248747at2759"/>
<dbReference type="SUPFAM" id="SSF64356">
    <property type="entry name" value="SNARE-like"/>
    <property type="match status" value="1"/>
</dbReference>
<comment type="caution">
    <text evidence="5">The sequence shown here is derived from an EMBL/GenBank/DDBJ whole genome shotgun (WGS) entry which is preliminary data.</text>
</comment>
<dbReference type="InterPro" id="IPR010908">
    <property type="entry name" value="Longin_dom"/>
</dbReference>
<dbReference type="AlphaFoldDB" id="A0A8T2S060"/>
<evidence type="ECO:0000256" key="1">
    <source>
        <dbReference type="ARBA" id="ARBA00008025"/>
    </source>
</evidence>
<dbReference type="Gene3D" id="3.30.450.50">
    <property type="entry name" value="Longin domain"/>
    <property type="match status" value="1"/>
</dbReference>
<organism evidence="5 6">
    <name type="scientific">Ceratopteris richardii</name>
    <name type="common">Triangle waterfern</name>
    <dbReference type="NCBI Taxonomy" id="49495"/>
    <lineage>
        <taxon>Eukaryota</taxon>
        <taxon>Viridiplantae</taxon>
        <taxon>Streptophyta</taxon>
        <taxon>Embryophyta</taxon>
        <taxon>Tracheophyta</taxon>
        <taxon>Polypodiopsida</taxon>
        <taxon>Polypodiidae</taxon>
        <taxon>Polypodiales</taxon>
        <taxon>Pteridineae</taxon>
        <taxon>Pteridaceae</taxon>
        <taxon>Parkerioideae</taxon>
        <taxon>Ceratopteris</taxon>
    </lineage>
</organism>
<accession>A0A8T2S060</accession>
<dbReference type="OMA" id="VADEDIC"/>
<comment type="subcellular location">
    <subcellularLocation>
        <location evidence="3">Endomembrane system</location>
        <topology evidence="3">Single-pass type IV membrane protein</topology>
    </subcellularLocation>
</comment>
<protein>
    <recommendedName>
        <fullName evidence="4">Longin domain-containing protein</fullName>
    </recommendedName>
</protein>
<gene>
    <name evidence="5" type="ORF">KP509_23G009500</name>
</gene>
<feature type="domain" description="Longin" evidence="4">
    <location>
        <begin position="6"/>
        <end position="91"/>
    </location>
</feature>
<keyword evidence="2" id="KW-0472">Membrane</keyword>
<name>A0A8T2S060_CERRI</name>